<feature type="domain" description="BRF2-like C-terminal" evidence="3">
    <location>
        <begin position="182"/>
        <end position="287"/>
    </location>
</feature>
<dbReference type="AlphaFoldDB" id="A0A9J6FQP4"/>
<keyword evidence="1" id="KW-0863">Zinc-finger</keyword>
<evidence type="ECO:0000256" key="1">
    <source>
        <dbReference type="ARBA" id="ARBA00022771"/>
    </source>
</evidence>
<comment type="caution">
    <text evidence="4">The sequence shown here is derived from an EMBL/GenBank/DDBJ whole genome shotgun (WGS) entry which is preliminary data.</text>
</comment>
<organism evidence="4 5">
    <name type="scientific">Haemaphysalis longicornis</name>
    <name type="common">Bush tick</name>
    <dbReference type="NCBI Taxonomy" id="44386"/>
    <lineage>
        <taxon>Eukaryota</taxon>
        <taxon>Metazoa</taxon>
        <taxon>Ecdysozoa</taxon>
        <taxon>Arthropoda</taxon>
        <taxon>Chelicerata</taxon>
        <taxon>Arachnida</taxon>
        <taxon>Acari</taxon>
        <taxon>Parasitiformes</taxon>
        <taxon>Ixodida</taxon>
        <taxon>Ixodoidea</taxon>
        <taxon>Ixodidae</taxon>
        <taxon>Haemaphysalinae</taxon>
        <taxon>Haemaphysalis</taxon>
    </lineage>
</organism>
<dbReference type="Proteomes" id="UP000821853">
    <property type="component" value="Unassembled WGS sequence"/>
</dbReference>
<reference evidence="4 5" key="1">
    <citation type="journal article" date="2020" name="Cell">
        <title>Large-Scale Comparative Analyses of Tick Genomes Elucidate Their Genetic Diversity and Vector Capacities.</title>
        <authorList>
            <consortium name="Tick Genome and Microbiome Consortium (TIGMIC)"/>
            <person name="Jia N."/>
            <person name="Wang J."/>
            <person name="Shi W."/>
            <person name="Du L."/>
            <person name="Sun Y."/>
            <person name="Zhan W."/>
            <person name="Jiang J.F."/>
            <person name="Wang Q."/>
            <person name="Zhang B."/>
            <person name="Ji P."/>
            <person name="Bell-Sakyi L."/>
            <person name="Cui X.M."/>
            <person name="Yuan T.T."/>
            <person name="Jiang B.G."/>
            <person name="Yang W.F."/>
            <person name="Lam T.T."/>
            <person name="Chang Q.C."/>
            <person name="Ding S.J."/>
            <person name="Wang X.J."/>
            <person name="Zhu J.G."/>
            <person name="Ruan X.D."/>
            <person name="Zhao L."/>
            <person name="Wei J.T."/>
            <person name="Ye R.Z."/>
            <person name="Que T.C."/>
            <person name="Du C.H."/>
            <person name="Zhou Y.H."/>
            <person name="Cheng J.X."/>
            <person name="Dai P.F."/>
            <person name="Guo W.B."/>
            <person name="Han X.H."/>
            <person name="Huang E.J."/>
            <person name="Li L.F."/>
            <person name="Wei W."/>
            <person name="Gao Y.C."/>
            <person name="Liu J.Z."/>
            <person name="Shao H.Z."/>
            <person name="Wang X."/>
            <person name="Wang C.C."/>
            <person name="Yang T.C."/>
            <person name="Huo Q.B."/>
            <person name="Li W."/>
            <person name="Chen H.Y."/>
            <person name="Chen S.E."/>
            <person name="Zhou L.G."/>
            <person name="Ni X.B."/>
            <person name="Tian J.H."/>
            <person name="Sheng Y."/>
            <person name="Liu T."/>
            <person name="Pan Y.S."/>
            <person name="Xia L.Y."/>
            <person name="Li J."/>
            <person name="Zhao F."/>
            <person name="Cao W.C."/>
        </authorList>
    </citation>
    <scope>NUCLEOTIDE SEQUENCE [LARGE SCALE GENOMIC DNA]</scope>
    <source>
        <strain evidence="4">HaeL-2018</strain>
    </source>
</reference>
<name>A0A9J6FQP4_HAELO</name>
<gene>
    <name evidence="4" type="ORF">HPB48_005784</name>
</gene>
<accession>A0A9J6FQP4</accession>
<dbReference type="SUPFAM" id="SSF47954">
    <property type="entry name" value="Cyclin-like"/>
    <property type="match status" value="1"/>
</dbReference>
<evidence type="ECO:0000313" key="4">
    <source>
        <dbReference type="EMBL" id="KAH9365618.1"/>
    </source>
</evidence>
<keyword evidence="1" id="KW-0479">Metal-binding</keyword>
<proteinExistence type="predicted"/>
<dbReference type="EMBL" id="JABSTR010000003">
    <property type="protein sequence ID" value="KAH9365618.1"/>
    <property type="molecule type" value="Genomic_DNA"/>
</dbReference>
<evidence type="ECO:0000256" key="2">
    <source>
        <dbReference type="ARBA" id="ARBA00022833"/>
    </source>
</evidence>
<dbReference type="GO" id="GO:0008270">
    <property type="term" value="F:zinc ion binding"/>
    <property type="evidence" value="ECO:0007669"/>
    <property type="project" value="UniProtKB-KW"/>
</dbReference>
<dbReference type="Pfam" id="PF21886">
    <property type="entry name" value="BRF2-like_C_cyclin_rpt"/>
    <property type="match status" value="1"/>
</dbReference>
<dbReference type="OMA" id="DLPHPAY"/>
<evidence type="ECO:0000313" key="5">
    <source>
        <dbReference type="Proteomes" id="UP000821853"/>
    </source>
</evidence>
<dbReference type="VEuPathDB" id="VectorBase:HLOH_056958"/>
<dbReference type="Gene3D" id="1.10.472.170">
    <property type="match status" value="1"/>
</dbReference>
<protein>
    <recommendedName>
        <fullName evidence="3">BRF2-like C-terminal domain-containing protein</fullName>
    </recommendedName>
</protein>
<dbReference type="OrthoDB" id="2121711at2759"/>
<dbReference type="CDD" id="cd00043">
    <property type="entry name" value="CYCLIN_SF"/>
    <property type="match status" value="1"/>
</dbReference>
<keyword evidence="5" id="KW-1185">Reference proteome</keyword>
<sequence length="356" mass="39523">MVHAAPAVLPDWAIYSQIWRLIFFPGVVLDDVAMWLCGGYVANTVSLALRHGGRNGPELRSVLTENQLGNRRQCYEWLKRAATQFGMDSVMLERAVNLFNKKVSRQLLSRQLAIAAACCYQVLRENGRSVSLPTLAKSSQCTGKELHKALRTITKGASDGMAPMRLQDLLPEAVQSLDPGERPQVMARATALLGPLHRCWFLEGRPPRCLVPSLVFTAWKSLDVARTYTTYRAFCKQHGMAPVETVLGTVRTLNNVLLRLAKQLPWLKDTEVKVSMVTAYVDDILRYSASLALDATNEVRGTAQGELTSVERSAAIFHTFRKPPRKQWPGPSDSTVADCNGDGHISDSEINGYIRQ</sequence>
<dbReference type="InterPro" id="IPR036915">
    <property type="entry name" value="Cyclin-like_sf"/>
</dbReference>
<keyword evidence="2" id="KW-0862">Zinc</keyword>
<dbReference type="InterPro" id="IPR054078">
    <property type="entry name" value="BRF2-like_C"/>
</dbReference>
<evidence type="ECO:0000259" key="3">
    <source>
        <dbReference type="Pfam" id="PF21886"/>
    </source>
</evidence>